<proteinExistence type="predicted"/>
<keyword evidence="2 7" id="KW-0812">Transmembrane</keyword>
<feature type="transmembrane region" description="Helical" evidence="7">
    <location>
        <begin position="330"/>
        <end position="352"/>
    </location>
</feature>
<organism evidence="9 10">
    <name type="scientific">Stomoxys calcitrans</name>
    <name type="common">Stable fly</name>
    <name type="synonym">Conops calcitrans</name>
    <dbReference type="NCBI Taxonomy" id="35570"/>
    <lineage>
        <taxon>Eukaryota</taxon>
        <taxon>Metazoa</taxon>
        <taxon>Ecdysozoa</taxon>
        <taxon>Arthropoda</taxon>
        <taxon>Hexapoda</taxon>
        <taxon>Insecta</taxon>
        <taxon>Pterygota</taxon>
        <taxon>Neoptera</taxon>
        <taxon>Endopterygota</taxon>
        <taxon>Diptera</taxon>
        <taxon>Brachycera</taxon>
        <taxon>Muscomorpha</taxon>
        <taxon>Muscoidea</taxon>
        <taxon>Muscidae</taxon>
        <taxon>Stomoxys</taxon>
    </lineage>
</organism>
<keyword evidence="3 7" id="KW-1133">Transmembrane helix</keyword>
<evidence type="ECO:0000256" key="1">
    <source>
        <dbReference type="ARBA" id="ARBA00004141"/>
    </source>
</evidence>
<accession>A0A1I8Q7V7</accession>
<dbReference type="PROSITE" id="PS50259">
    <property type="entry name" value="G_PROTEIN_RECEP_F3_4"/>
    <property type="match status" value="1"/>
</dbReference>
<dbReference type="Proteomes" id="UP000095300">
    <property type="component" value="Unassembled WGS sequence"/>
</dbReference>
<feature type="transmembrane region" description="Helical" evidence="7">
    <location>
        <begin position="550"/>
        <end position="570"/>
    </location>
</feature>
<keyword evidence="10" id="KW-1185">Reference proteome</keyword>
<dbReference type="OrthoDB" id="9880600at2759"/>
<evidence type="ECO:0000256" key="4">
    <source>
        <dbReference type="ARBA" id="ARBA00023136"/>
    </source>
</evidence>
<dbReference type="EnsemblMetazoa" id="SCAU014683-RB">
    <property type="protein sequence ID" value="SCAU014683-PB"/>
    <property type="gene ID" value="SCAU014683"/>
</dbReference>
<dbReference type="STRING" id="35570.A0A1I8Q7V7"/>
<evidence type="ECO:0000259" key="8">
    <source>
        <dbReference type="PROSITE" id="PS50259"/>
    </source>
</evidence>
<dbReference type="AlphaFoldDB" id="A0A1I8Q7V7"/>
<feature type="transmembrane region" description="Helical" evidence="7">
    <location>
        <begin position="399"/>
        <end position="418"/>
    </location>
</feature>
<dbReference type="GO" id="GO:0016020">
    <property type="term" value="C:membrane"/>
    <property type="evidence" value="ECO:0007669"/>
    <property type="project" value="UniProtKB-SubCell"/>
</dbReference>
<dbReference type="VEuPathDB" id="VectorBase:SCAU014683"/>
<comment type="subcellular location">
    <subcellularLocation>
        <location evidence="1">Membrane</location>
        <topology evidence="1">Multi-pass membrane protein</topology>
    </subcellularLocation>
</comment>
<feature type="transmembrane region" description="Helical" evidence="7">
    <location>
        <begin position="519"/>
        <end position="544"/>
    </location>
</feature>
<dbReference type="Pfam" id="PF00003">
    <property type="entry name" value="7tm_3"/>
    <property type="match status" value="1"/>
</dbReference>
<evidence type="ECO:0000256" key="3">
    <source>
        <dbReference type="ARBA" id="ARBA00022989"/>
    </source>
</evidence>
<gene>
    <name evidence="9" type="primary">106096157</name>
</gene>
<keyword evidence="5" id="KW-0325">Glycoprotein</keyword>
<keyword evidence="4 7" id="KW-0472">Membrane</keyword>
<dbReference type="InterPro" id="IPR017978">
    <property type="entry name" value="GPCR_3_C"/>
</dbReference>
<dbReference type="KEGG" id="scac:106096157"/>
<evidence type="ECO:0000256" key="5">
    <source>
        <dbReference type="ARBA" id="ARBA00023180"/>
    </source>
</evidence>
<dbReference type="PANTHER" id="PTHR24060">
    <property type="entry name" value="METABOTROPIC GLUTAMATE RECEPTOR"/>
    <property type="match status" value="1"/>
</dbReference>
<evidence type="ECO:0000256" key="2">
    <source>
        <dbReference type="ARBA" id="ARBA00022692"/>
    </source>
</evidence>
<sequence length="763" mass="82284">MVRHERRSKAATATAPPRMSAADRTRKTRTIRQSAVYWIVLTLCVIEVHVARFALALDAEAFGNYDVVGVGGTAHEPRFGERLLPLRKKNVNANVISRTGGKVLGTSHTAPSVAESNVNNLLNRSNYVVSVESDARVRPKGDVLKNRETHSPEAFTLAVETLDDHAYETVTVSPRTRKAKQLNRREDINVADVANVILSNVSKADRLVEMSTEFFLVPTSSTTSPPNTSVPGKGGSKGRGLPNFIQPTLNPPVGPPRSVLIVAPKSTTNANNSATPPTIVSTHPTYTGLRKEPWVVPVLVLASLTMLMMAAFEIFVLFKAWRTSPSRRHLFLGQMLLLGLFACAGLGAIITAQPSLLTCGTIRFGVGVAYALVFAALLVKCVFLISLNGGVYLPAPYQGLLLLFAVLIQVAIGSQWLITSPPELFTLSVPFGGNNLLATPMSSQGGERSTAATFSSIFHGSTTGDVYARITATGTVLIPLCKTQFSEFLFSLIYIVFLIVFVAVLAIKSRGIRDNYREATYIGLTIGGAIPIWLGWMLCGLAVAERHKDACIAFGLIATSATVFLVMFMPKGRQLAAMGKEGLYVEDREEQFSSLSRGGSGYSPSFFHFKPIKYGVMSGGGGGFQNCASNSGNGANMKHSSNGLNAGDRVALVTAAPPSYTRMYHYFPAHLTTHPFCFYPQPPPPPPLAPPGITQLPAPPTLKHLGNSLSSMTQAHIAQTLRYPGLFIRPDDTNLYTTLEPTLSSNPNVYFQRGGAVHPGMMY</sequence>
<feature type="domain" description="G-protein coupled receptors family 3 profile" evidence="8">
    <location>
        <begin position="332"/>
        <end position="571"/>
    </location>
</feature>
<evidence type="ECO:0000313" key="9">
    <source>
        <dbReference type="EnsemblMetazoa" id="SCAU014683-PB"/>
    </source>
</evidence>
<dbReference type="CDD" id="cd13953">
    <property type="entry name" value="7tm_classC_mGluR-like"/>
    <property type="match status" value="1"/>
</dbReference>
<evidence type="ECO:0000256" key="6">
    <source>
        <dbReference type="SAM" id="MobiDB-lite"/>
    </source>
</evidence>
<feature type="transmembrane region" description="Helical" evidence="7">
    <location>
        <begin position="488"/>
        <end position="507"/>
    </location>
</feature>
<feature type="transmembrane region" description="Helical" evidence="7">
    <location>
        <begin position="294"/>
        <end position="318"/>
    </location>
</feature>
<protein>
    <recommendedName>
        <fullName evidence="8">G-protein coupled receptors family 3 profile domain-containing protein</fullName>
    </recommendedName>
</protein>
<evidence type="ECO:0000313" key="10">
    <source>
        <dbReference type="Proteomes" id="UP000095300"/>
    </source>
</evidence>
<evidence type="ECO:0000256" key="7">
    <source>
        <dbReference type="SAM" id="Phobius"/>
    </source>
</evidence>
<feature type="transmembrane region" description="Helical" evidence="7">
    <location>
        <begin position="35"/>
        <end position="55"/>
    </location>
</feature>
<reference evidence="9" key="1">
    <citation type="submission" date="2020-05" db="UniProtKB">
        <authorList>
            <consortium name="EnsemblMetazoa"/>
        </authorList>
    </citation>
    <scope>IDENTIFICATION</scope>
    <source>
        <strain evidence="9">USDA</strain>
    </source>
</reference>
<feature type="region of interest" description="Disordered" evidence="6">
    <location>
        <begin position="1"/>
        <end position="26"/>
    </location>
</feature>
<feature type="transmembrane region" description="Helical" evidence="7">
    <location>
        <begin position="364"/>
        <end position="387"/>
    </location>
</feature>
<dbReference type="GO" id="GO:0004930">
    <property type="term" value="F:G protein-coupled receptor activity"/>
    <property type="evidence" value="ECO:0007669"/>
    <property type="project" value="InterPro"/>
</dbReference>
<dbReference type="InterPro" id="IPR050726">
    <property type="entry name" value="mGluR"/>
</dbReference>
<name>A0A1I8Q7V7_STOCA</name>